<dbReference type="InterPro" id="IPR018060">
    <property type="entry name" value="HTH_AraC"/>
</dbReference>
<evidence type="ECO:0000256" key="1">
    <source>
        <dbReference type="ARBA" id="ARBA00023015"/>
    </source>
</evidence>
<dbReference type="InterPro" id="IPR050204">
    <property type="entry name" value="AraC_XylS_family_regulators"/>
</dbReference>
<dbReference type="Proteomes" id="UP000549457">
    <property type="component" value="Unassembled WGS sequence"/>
</dbReference>
<name>A0A840SMF9_9RHOB</name>
<dbReference type="Gene3D" id="1.10.10.60">
    <property type="entry name" value="Homeodomain-like"/>
    <property type="match status" value="1"/>
</dbReference>
<dbReference type="SUPFAM" id="SSF46689">
    <property type="entry name" value="Homeodomain-like"/>
    <property type="match status" value="2"/>
</dbReference>
<keyword evidence="6" id="KW-1185">Reference proteome</keyword>
<dbReference type="PANTHER" id="PTHR46796">
    <property type="entry name" value="HTH-TYPE TRANSCRIPTIONAL ACTIVATOR RHAS-RELATED"/>
    <property type="match status" value="1"/>
</dbReference>
<protein>
    <submittedName>
        <fullName evidence="5">AraC family transcriptional regulator</fullName>
    </submittedName>
</protein>
<feature type="domain" description="HTH araC/xylS-type" evidence="4">
    <location>
        <begin position="194"/>
        <end position="292"/>
    </location>
</feature>
<gene>
    <name evidence="5" type="ORF">HNP73_003124</name>
</gene>
<dbReference type="GO" id="GO:0003700">
    <property type="term" value="F:DNA-binding transcription factor activity"/>
    <property type="evidence" value="ECO:0007669"/>
    <property type="project" value="InterPro"/>
</dbReference>
<dbReference type="EMBL" id="JACHFM010000003">
    <property type="protein sequence ID" value="MBB5223177.1"/>
    <property type="molecule type" value="Genomic_DNA"/>
</dbReference>
<comment type="caution">
    <text evidence="5">The sequence shown here is derived from an EMBL/GenBank/DDBJ whole genome shotgun (WGS) entry which is preliminary data.</text>
</comment>
<dbReference type="PANTHER" id="PTHR46796:SF6">
    <property type="entry name" value="ARAC SUBFAMILY"/>
    <property type="match status" value="1"/>
</dbReference>
<evidence type="ECO:0000313" key="5">
    <source>
        <dbReference type="EMBL" id="MBB5223177.1"/>
    </source>
</evidence>
<reference evidence="5 6" key="1">
    <citation type="submission" date="2020-08" db="EMBL/GenBank/DDBJ databases">
        <title>Genomic Encyclopedia of Type Strains, Phase IV (KMG-IV): sequencing the most valuable type-strain genomes for metagenomic binning, comparative biology and taxonomic classification.</title>
        <authorList>
            <person name="Goeker M."/>
        </authorList>
    </citation>
    <scope>NUCLEOTIDE SEQUENCE [LARGE SCALE GENOMIC DNA]</scope>
    <source>
        <strain evidence="5 6">DSM 101730</strain>
    </source>
</reference>
<proteinExistence type="predicted"/>
<evidence type="ECO:0000313" key="6">
    <source>
        <dbReference type="Proteomes" id="UP000549457"/>
    </source>
</evidence>
<dbReference type="Pfam" id="PF12833">
    <property type="entry name" value="HTH_18"/>
    <property type="match status" value="1"/>
</dbReference>
<dbReference type="PROSITE" id="PS01124">
    <property type="entry name" value="HTH_ARAC_FAMILY_2"/>
    <property type="match status" value="1"/>
</dbReference>
<dbReference type="GO" id="GO:0043565">
    <property type="term" value="F:sequence-specific DNA binding"/>
    <property type="evidence" value="ECO:0007669"/>
    <property type="project" value="InterPro"/>
</dbReference>
<sequence length="305" mass="33901">MTKLIKPEELPRWVPGDVTIDSGPLDWNGISLRGYRYAPSDVEVPAMQTYMIVVYRDGATPMTRRCGAPWRSEHVAPVSVSLLTHAAPSHWRWSEEIAVSHLYLSPRAVAAVAEDVFGRDVDRVELFDVLKVEDPVLAAIATQLEAEAIQGGLGGTLYTDALRNQLGIHILRNYADVHFKAPFVAGGFTVRQRKAVRDFIEANLDHAFTLAELAEVAKLGVFHFGCKFRTEFGCTPHAYLLHRRIETAKRQLTASLLPLKAIAANAGFADQSHMTRLFRRFLGVTPAEFRRATSTRPGDPVKDTI</sequence>
<dbReference type="SMART" id="SM00342">
    <property type="entry name" value="HTH_ARAC"/>
    <property type="match status" value="1"/>
</dbReference>
<keyword evidence="1" id="KW-0805">Transcription regulation</keyword>
<keyword evidence="3" id="KW-0804">Transcription</keyword>
<evidence type="ECO:0000256" key="2">
    <source>
        <dbReference type="ARBA" id="ARBA00023125"/>
    </source>
</evidence>
<evidence type="ECO:0000259" key="4">
    <source>
        <dbReference type="PROSITE" id="PS01124"/>
    </source>
</evidence>
<dbReference type="AlphaFoldDB" id="A0A840SMF9"/>
<dbReference type="InterPro" id="IPR009057">
    <property type="entry name" value="Homeodomain-like_sf"/>
</dbReference>
<accession>A0A840SMF9</accession>
<keyword evidence="2" id="KW-0238">DNA-binding</keyword>
<dbReference type="RefSeq" id="WP_184151558.1">
    <property type="nucleotide sequence ID" value="NZ_JACHFM010000003.1"/>
</dbReference>
<organism evidence="5 6">
    <name type="scientific">Amaricoccus macauensis</name>
    <dbReference type="NCBI Taxonomy" id="57001"/>
    <lineage>
        <taxon>Bacteria</taxon>
        <taxon>Pseudomonadati</taxon>
        <taxon>Pseudomonadota</taxon>
        <taxon>Alphaproteobacteria</taxon>
        <taxon>Rhodobacterales</taxon>
        <taxon>Paracoccaceae</taxon>
        <taxon>Amaricoccus</taxon>
    </lineage>
</organism>
<evidence type="ECO:0000256" key="3">
    <source>
        <dbReference type="ARBA" id="ARBA00023163"/>
    </source>
</evidence>